<dbReference type="InterPro" id="IPR036388">
    <property type="entry name" value="WH-like_DNA-bd_sf"/>
</dbReference>
<keyword evidence="7" id="KW-1185">Reference proteome</keyword>
<protein>
    <submittedName>
        <fullName evidence="6">Sigma-70 family RNA polymerase sigma factor</fullName>
    </submittedName>
</protein>
<dbReference type="NCBIfam" id="TIGR02937">
    <property type="entry name" value="sigma70-ECF"/>
    <property type="match status" value="1"/>
</dbReference>
<dbReference type="Pfam" id="PF04542">
    <property type="entry name" value="Sigma70_r2"/>
    <property type="match status" value="1"/>
</dbReference>
<dbReference type="InterPro" id="IPR014284">
    <property type="entry name" value="RNA_pol_sigma-70_dom"/>
</dbReference>
<comment type="similarity">
    <text evidence="1">Belongs to the sigma-70 factor family. ECF subfamily.</text>
</comment>
<feature type="domain" description="RNA polymerase sigma-70 region 2" evidence="5">
    <location>
        <begin position="28"/>
        <end position="96"/>
    </location>
</feature>
<dbReference type="Proteomes" id="UP001499974">
    <property type="component" value="Unassembled WGS sequence"/>
</dbReference>
<accession>A0ABP8X3G7</accession>
<keyword evidence="4" id="KW-0804">Transcription</keyword>
<dbReference type="InterPro" id="IPR007627">
    <property type="entry name" value="RNA_pol_sigma70_r2"/>
</dbReference>
<evidence type="ECO:0000259" key="5">
    <source>
        <dbReference type="Pfam" id="PF04542"/>
    </source>
</evidence>
<dbReference type="Gene3D" id="1.10.1740.10">
    <property type="match status" value="1"/>
</dbReference>
<evidence type="ECO:0000256" key="2">
    <source>
        <dbReference type="ARBA" id="ARBA00023015"/>
    </source>
</evidence>
<dbReference type="SUPFAM" id="SSF88659">
    <property type="entry name" value="Sigma3 and sigma4 domains of RNA polymerase sigma factors"/>
    <property type="match status" value="1"/>
</dbReference>
<keyword evidence="3" id="KW-0731">Sigma factor</keyword>
<dbReference type="InterPro" id="IPR013325">
    <property type="entry name" value="RNA_pol_sigma_r2"/>
</dbReference>
<dbReference type="Gene3D" id="1.10.10.10">
    <property type="entry name" value="Winged helix-like DNA-binding domain superfamily/Winged helix DNA-binding domain"/>
    <property type="match status" value="1"/>
</dbReference>
<dbReference type="PANTHER" id="PTHR43133:SF62">
    <property type="entry name" value="RNA POLYMERASE SIGMA FACTOR SIGZ"/>
    <property type="match status" value="1"/>
</dbReference>
<dbReference type="SUPFAM" id="SSF88946">
    <property type="entry name" value="Sigma2 domain of RNA polymerase sigma factors"/>
    <property type="match status" value="1"/>
</dbReference>
<dbReference type="InterPro" id="IPR039425">
    <property type="entry name" value="RNA_pol_sigma-70-like"/>
</dbReference>
<dbReference type="EMBL" id="BAABKM010000002">
    <property type="protein sequence ID" value="GAA4698679.1"/>
    <property type="molecule type" value="Genomic_DNA"/>
</dbReference>
<reference evidence="7" key="1">
    <citation type="journal article" date="2019" name="Int. J. Syst. Evol. Microbiol.">
        <title>The Global Catalogue of Microorganisms (GCM) 10K type strain sequencing project: providing services to taxonomists for standard genome sequencing and annotation.</title>
        <authorList>
            <consortium name="The Broad Institute Genomics Platform"/>
            <consortium name="The Broad Institute Genome Sequencing Center for Infectious Disease"/>
            <person name="Wu L."/>
            <person name="Ma J."/>
        </authorList>
    </citation>
    <scope>NUCLEOTIDE SEQUENCE [LARGE SCALE GENOMIC DNA]</scope>
    <source>
        <strain evidence="7">JCM 18531</strain>
    </source>
</reference>
<organism evidence="6 7">
    <name type="scientific">Nocardioides conyzicola</name>
    <dbReference type="NCBI Taxonomy" id="1651781"/>
    <lineage>
        <taxon>Bacteria</taxon>
        <taxon>Bacillati</taxon>
        <taxon>Actinomycetota</taxon>
        <taxon>Actinomycetes</taxon>
        <taxon>Propionibacteriales</taxon>
        <taxon>Nocardioidaceae</taxon>
        <taxon>Nocardioides</taxon>
    </lineage>
</organism>
<evidence type="ECO:0000313" key="6">
    <source>
        <dbReference type="EMBL" id="GAA4698679.1"/>
    </source>
</evidence>
<dbReference type="RefSeq" id="WP_345520485.1">
    <property type="nucleotide sequence ID" value="NZ_BAABKM010000002.1"/>
</dbReference>
<dbReference type="InterPro" id="IPR013324">
    <property type="entry name" value="RNA_pol_sigma_r3/r4-like"/>
</dbReference>
<name>A0ABP8X3G7_9ACTN</name>
<evidence type="ECO:0000256" key="4">
    <source>
        <dbReference type="ARBA" id="ARBA00023163"/>
    </source>
</evidence>
<evidence type="ECO:0000313" key="7">
    <source>
        <dbReference type="Proteomes" id="UP001499974"/>
    </source>
</evidence>
<evidence type="ECO:0000256" key="1">
    <source>
        <dbReference type="ARBA" id="ARBA00010641"/>
    </source>
</evidence>
<gene>
    <name evidence="6" type="ORF">GCM10023349_13580</name>
</gene>
<keyword evidence="2" id="KW-0805">Transcription regulation</keyword>
<proteinExistence type="inferred from homology"/>
<comment type="caution">
    <text evidence="6">The sequence shown here is derived from an EMBL/GenBank/DDBJ whole genome shotgun (WGS) entry which is preliminary data.</text>
</comment>
<evidence type="ECO:0000256" key="3">
    <source>
        <dbReference type="ARBA" id="ARBA00023082"/>
    </source>
</evidence>
<dbReference type="PANTHER" id="PTHR43133">
    <property type="entry name" value="RNA POLYMERASE ECF-TYPE SIGMA FACTO"/>
    <property type="match status" value="1"/>
</dbReference>
<sequence>MDAHPTPSGCRPGGCAGLCTEDGLARAYAEHHPRMLARARRIVVDPHLAEEAVQEAFTRAWRACSTFDPAVGPLTGWLLTITGNVAVDLVRARTRRPPVAPGDAGVQEGDDTGDIDRLLLRAELREALLAISEEQRRAVVETIVLDRPGGEVAHDLGINPATLRTRVHYGLQRLRVALAPPVPC</sequence>